<dbReference type="Pfam" id="PF00535">
    <property type="entry name" value="Glycos_transf_2"/>
    <property type="match status" value="1"/>
</dbReference>
<evidence type="ECO:0000313" key="3">
    <source>
        <dbReference type="Proteomes" id="UP000308271"/>
    </source>
</evidence>
<organism evidence="2 3">
    <name type="scientific">Chlorobaculum thiosulfatiphilum</name>
    <name type="common">Chlorobium limicola f.sp. thiosulfatophilum</name>
    <dbReference type="NCBI Taxonomy" id="115852"/>
    <lineage>
        <taxon>Bacteria</taxon>
        <taxon>Pseudomonadati</taxon>
        <taxon>Chlorobiota</taxon>
        <taxon>Chlorobiia</taxon>
        <taxon>Chlorobiales</taxon>
        <taxon>Chlorobiaceae</taxon>
        <taxon>Chlorobaculum</taxon>
    </lineage>
</organism>
<dbReference type="InterPro" id="IPR029044">
    <property type="entry name" value="Nucleotide-diphossugar_trans"/>
</dbReference>
<dbReference type="CDD" id="cd00761">
    <property type="entry name" value="Glyco_tranf_GTA_type"/>
    <property type="match status" value="1"/>
</dbReference>
<dbReference type="Proteomes" id="UP000308271">
    <property type="component" value="Unassembled WGS sequence"/>
</dbReference>
<dbReference type="Gene3D" id="3.90.550.10">
    <property type="entry name" value="Spore Coat Polysaccharide Biosynthesis Protein SpsA, Chain A"/>
    <property type="match status" value="1"/>
</dbReference>
<dbReference type="RefSeq" id="WP_139457211.1">
    <property type="nucleotide sequence ID" value="NZ_VDCH01000017.1"/>
</dbReference>
<sequence length="269" mass="31095">MLISIIVPTFEPGEYLNMCLQSIRNQTLESYNYEVIVVLNGCKDPYYKNIEAFFLQKNYYNYHLLYSERRGVSLARNMGLKAAKGNNIVFVDDDDLISPEFLEKLLIHSGEGIVVVSNFKVFKGSDNNECSDDYITRCYMRNKAKERNSLFYKRCFMSSVCAKLIPANAVIGRVFNENISNGEDGLYMYLISDKVSRIELAAEEAIYYRRVRENSLSRGNISSFVKIKQCFVAIYEYSVIYIKSPLKYSLIIYLARLVASIKRLMITIR</sequence>
<feature type="domain" description="Glycosyltransferase 2-like" evidence="1">
    <location>
        <begin position="4"/>
        <end position="159"/>
    </location>
</feature>
<dbReference type="InterPro" id="IPR001173">
    <property type="entry name" value="Glyco_trans_2-like"/>
</dbReference>
<protein>
    <submittedName>
        <fullName evidence="2">Glycosyltransferase family 2 protein</fullName>
    </submittedName>
</protein>
<keyword evidence="2" id="KW-0808">Transferase</keyword>
<name>A0A5C4S5P9_CHLTI</name>
<dbReference type="PANTHER" id="PTHR22916">
    <property type="entry name" value="GLYCOSYLTRANSFERASE"/>
    <property type="match status" value="1"/>
</dbReference>
<dbReference type="AlphaFoldDB" id="A0A5C4S5P9"/>
<comment type="caution">
    <text evidence="2">The sequence shown here is derived from an EMBL/GenBank/DDBJ whole genome shotgun (WGS) entry which is preliminary data.</text>
</comment>
<keyword evidence="3" id="KW-1185">Reference proteome</keyword>
<dbReference type="GO" id="GO:0016758">
    <property type="term" value="F:hexosyltransferase activity"/>
    <property type="evidence" value="ECO:0007669"/>
    <property type="project" value="UniProtKB-ARBA"/>
</dbReference>
<dbReference type="SUPFAM" id="SSF53448">
    <property type="entry name" value="Nucleotide-diphospho-sugar transferases"/>
    <property type="match status" value="1"/>
</dbReference>
<evidence type="ECO:0000313" key="2">
    <source>
        <dbReference type="EMBL" id="TNJ38562.1"/>
    </source>
</evidence>
<reference evidence="2 3" key="1">
    <citation type="submission" date="2019-05" db="EMBL/GenBank/DDBJ databases">
        <title>Draft Whole-Genome sequence of the green sulfur bacterium Chlorobaculum thiosulfatiphilum DSM 249.</title>
        <authorList>
            <person name="Meyer T.E."/>
            <person name="Kyndt J.A."/>
        </authorList>
    </citation>
    <scope>NUCLEOTIDE SEQUENCE [LARGE SCALE GENOMIC DNA]</scope>
    <source>
        <strain evidence="2 3">DSM 249</strain>
    </source>
</reference>
<dbReference type="OrthoDB" id="1114838at2"/>
<gene>
    <name evidence="2" type="ORF">FGF66_08450</name>
</gene>
<dbReference type="EMBL" id="VDCH01000017">
    <property type="protein sequence ID" value="TNJ38562.1"/>
    <property type="molecule type" value="Genomic_DNA"/>
</dbReference>
<accession>A0A5C4S5P9</accession>
<evidence type="ECO:0000259" key="1">
    <source>
        <dbReference type="Pfam" id="PF00535"/>
    </source>
</evidence>
<proteinExistence type="predicted"/>